<feature type="transmembrane region" description="Helical" evidence="1">
    <location>
        <begin position="300"/>
        <end position="318"/>
    </location>
</feature>
<dbReference type="EMBL" id="CADEPM010000005">
    <property type="protein sequence ID" value="CAB3406068.1"/>
    <property type="molecule type" value="Genomic_DNA"/>
</dbReference>
<comment type="caution">
    <text evidence="2">The sequence shown here is derived from an EMBL/GenBank/DDBJ whole genome shotgun (WGS) entry which is preliminary data.</text>
</comment>
<dbReference type="PANTHER" id="PTHR33651:SF3">
    <property type="entry name" value="PHAGE PROTEIN"/>
    <property type="match status" value="1"/>
</dbReference>
<gene>
    <name evidence="2" type="ORF">CBOVIS_LOCUS8190</name>
</gene>
<evidence type="ECO:0000313" key="3">
    <source>
        <dbReference type="Proteomes" id="UP000494206"/>
    </source>
</evidence>
<keyword evidence="3" id="KW-1185">Reference proteome</keyword>
<dbReference type="OrthoDB" id="5849923at2759"/>
<organism evidence="2 3">
    <name type="scientific">Caenorhabditis bovis</name>
    <dbReference type="NCBI Taxonomy" id="2654633"/>
    <lineage>
        <taxon>Eukaryota</taxon>
        <taxon>Metazoa</taxon>
        <taxon>Ecdysozoa</taxon>
        <taxon>Nematoda</taxon>
        <taxon>Chromadorea</taxon>
        <taxon>Rhabditida</taxon>
        <taxon>Rhabditina</taxon>
        <taxon>Rhabditomorpha</taxon>
        <taxon>Rhabditoidea</taxon>
        <taxon>Rhabditidae</taxon>
        <taxon>Peloderinae</taxon>
        <taxon>Caenorhabditis</taxon>
    </lineage>
</organism>
<evidence type="ECO:0000256" key="1">
    <source>
        <dbReference type="SAM" id="Phobius"/>
    </source>
</evidence>
<dbReference type="Proteomes" id="UP000494206">
    <property type="component" value="Unassembled WGS sequence"/>
</dbReference>
<sequence length="446" mass="50534">MSVERYFTALFEKNPANPIVSFNYSEKLVIGIQAGFICNVSCGETVQRFYVKGHSAMSSRQNVDMREIYMYFLLAQIGVGPSVHIIPNIHTSVIGVYIATLEVVNFKPSHATKLTLKAELMLDLIRRLFNVSDLHCDNYGLDMNGNLSIIDFKISGYSFNSKNHNVWKNYKQQPEKLKIIREILKDWNFPKALHDANNSFNDTKEFLKSDTDSSNSFEIDVTLIFPAIVNPTKCSASSHYLEAMDHSGEDWRLTKLCCFVTNRILALKFTNLESQANFEVQNGNRNLYKRKRLKTEYQQIMYIFVGLSAFVAVFFLQYDGVMSCAPKANASNPIDDEVLRVKRSANAISIITVTNRPYNPENAKAAIALIKQRFTQLSIQNGLNLETVGHDDKSVNMGGKLAIHTSVPDRPQRCQKGIAFLEKAKPEITEIAYIFIRCPDGTTKYI</sequence>
<reference evidence="2 3" key="1">
    <citation type="submission" date="2020-04" db="EMBL/GenBank/DDBJ databases">
        <authorList>
            <person name="Laetsch R D."/>
            <person name="Stevens L."/>
            <person name="Kumar S."/>
            <person name="Blaxter L. M."/>
        </authorList>
    </citation>
    <scope>NUCLEOTIDE SEQUENCE [LARGE SCALE GENOMIC DNA]</scope>
</reference>
<keyword evidence="1" id="KW-1133">Transmembrane helix</keyword>
<name>A0A8S1F0V3_9PELO</name>
<accession>A0A8S1F0V3</accession>
<dbReference type="InterPro" id="IPR035126">
    <property type="entry name" value="SCVP"/>
</dbReference>
<keyword evidence="1" id="KW-0812">Transmembrane</keyword>
<dbReference type="AlphaFoldDB" id="A0A8S1F0V3"/>
<evidence type="ECO:0000313" key="2">
    <source>
        <dbReference type="EMBL" id="CAB3406068.1"/>
    </source>
</evidence>
<protein>
    <submittedName>
        <fullName evidence="2">Uncharacterized protein</fullName>
    </submittedName>
</protein>
<dbReference type="PANTHER" id="PTHR33651">
    <property type="entry name" value="PROTEIN CBG06246"/>
    <property type="match status" value="1"/>
</dbReference>
<dbReference type="Pfam" id="PF17619">
    <property type="entry name" value="SCVP"/>
    <property type="match status" value="1"/>
</dbReference>
<keyword evidence="1" id="KW-0472">Membrane</keyword>
<proteinExistence type="predicted"/>